<evidence type="ECO:0000313" key="3">
    <source>
        <dbReference type="EMBL" id="ADY60281.1"/>
    </source>
</evidence>
<feature type="compositionally biased region" description="Pro residues" evidence="1">
    <location>
        <begin position="401"/>
        <end position="421"/>
    </location>
</feature>
<dbReference type="OrthoDB" id="253103at2"/>
<dbReference type="HOGENOM" id="CLU_639176_0_0_0"/>
<dbReference type="Proteomes" id="UP000006860">
    <property type="component" value="Chromosome"/>
</dbReference>
<reference evidence="4" key="1">
    <citation type="submission" date="2011-02" db="EMBL/GenBank/DDBJ databases">
        <title>The complete genome of Planctomyces brasiliensis DSM 5305.</title>
        <authorList>
            <person name="Lucas S."/>
            <person name="Copeland A."/>
            <person name="Lapidus A."/>
            <person name="Bruce D."/>
            <person name="Goodwin L."/>
            <person name="Pitluck S."/>
            <person name="Kyrpides N."/>
            <person name="Mavromatis K."/>
            <person name="Pagani I."/>
            <person name="Ivanova N."/>
            <person name="Ovchinnikova G."/>
            <person name="Lu M."/>
            <person name="Detter J.C."/>
            <person name="Han C."/>
            <person name="Land M."/>
            <person name="Hauser L."/>
            <person name="Markowitz V."/>
            <person name="Cheng J.-F."/>
            <person name="Hugenholtz P."/>
            <person name="Woyke T."/>
            <person name="Wu D."/>
            <person name="Tindall B."/>
            <person name="Pomrenke H.G."/>
            <person name="Brambilla E."/>
            <person name="Klenk H.-P."/>
            <person name="Eisen J.A."/>
        </authorList>
    </citation>
    <scope>NUCLEOTIDE SEQUENCE [LARGE SCALE GENOMIC DNA]</scope>
    <source>
        <strain evidence="4">ATCC 49424 / DSM 5305 / JCM 21570 / NBRC 103401 / IFAM 1448</strain>
    </source>
</reference>
<evidence type="ECO:0000256" key="2">
    <source>
        <dbReference type="SAM" id="Phobius"/>
    </source>
</evidence>
<dbReference type="AlphaFoldDB" id="F0SRW5"/>
<keyword evidence="2" id="KW-0472">Membrane</keyword>
<keyword evidence="4" id="KW-1185">Reference proteome</keyword>
<feature type="transmembrane region" description="Helical" evidence="2">
    <location>
        <begin position="32"/>
        <end position="52"/>
    </location>
</feature>
<dbReference type="EMBL" id="CP002546">
    <property type="protein sequence ID" value="ADY60281.1"/>
    <property type="molecule type" value="Genomic_DNA"/>
</dbReference>
<keyword evidence="2" id="KW-1133">Transmembrane helix</keyword>
<keyword evidence="2" id="KW-0812">Transmembrane</keyword>
<name>F0SRW5_RUBBR</name>
<organism evidence="3 4">
    <name type="scientific">Rubinisphaera brasiliensis (strain ATCC 49424 / DSM 5305 / JCM 21570 / IAM 15109 / NBRC 103401 / IFAM 1448)</name>
    <name type="common">Planctomyces brasiliensis</name>
    <dbReference type="NCBI Taxonomy" id="756272"/>
    <lineage>
        <taxon>Bacteria</taxon>
        <taxon>Pseudomonadati</taxon>
        <taxon>Planctomycetota</taxon>
        <taxon>Planctomycetia</taxon>
        <taxon>Planctomycetales</taxon>
        <taxon>Planctomycetaceae</taxon>
        <taxon>Rubinisphaera</taxon>
    </lineage>
</organism>
<dbReference type="KEGG" id="pbs:Plabr_2681"/>
<evidence type="ECO:0000256" key="1">
    <source>
        <dbReference type="SAM" id="MobiDB-lite"/>
    </source>
</evidence>
<feature type="region of interest" description="Disordered" evidence="1">
    <location>
        <begin position="360"/>
        <end position="429"/>
    </location>
</feature>
<sequence length="429" mass="49115">MTPNDQRTTGREYAETTIIQQAKTPVWRRPTVWLLAAGFSICLIGAGVGPKLSYEDTRRIKREIASLPMEERNQIDRNLQAFMDMTPADRDRYRQLDNDIEARGLMPLIDDYHAWLETLSPFQRQALRETSDPVARMAQVERILSENQELSEQRLAELISKTATSWHLKMLLQHHEKLDFDSIFVLTRDQIDTLIDDVLIPQLNASQQQQMRSYTGDERVARVLRASLSMLNNARDSWPTDRTFTMLEEQGVKLDDSEAVKRADNGTRSFRYETWRRWAFRRLLVRSLLVQEMQEFERQNPVRDNDLVAFFAKLDSSTQATILDSPAEYQAEALRWLYLWETHRDEGLISREDFREHVIPHLVPGGGGRIDRDGRGPGGPGGSDRRGPGDRGPNDGRRPGRPGPPPFGDGPPPNGAPPEGPPPERPRDF</sequence>
<proteinExistence type="predicted"/>
<feature type="compositionally biased region" description="Basic and acidic residues" evidence="1">
    <location>
        <begin position="383"/>
        <end position="398"/>
    </location>
</feature>
<protein>
    <submittedName>
        <fullName evidence="3">Uncharacterized protein</fullName>
    </submittedName>
</protein>
<dbReference type="RefSeq" id="WP_013629005.1">
    <property type="nucleotide sequence ID" value="NC_015174.1"/>
</dbReference>
<gene>
    <name evidence="3" type="ordered locus">Plabr_2681</name>
</gene>
<dbReference type="STRING" id="756272.Plabr_2681"/>
<evidence type="ECO:0000313" key="4">
    <source>
        <dbReference type="Proteomes" id="UP000006860"/>
    </source>
</evidence>
<accession>F0SRW5</accession>